<keyword evidence="3 5" id="KW-1133">Transmembrane helix</keyword>
<feature type="transmembrane region" description="Helical" evidence="5">
    <location>
        <begin position="154"/>
        <end position="177"/>
    </location>
</feature>
<keyword evidence="2 5" id="KW-0812">Transmembrane</keyword>
<name>A0A9D4F5X0_DREPO</name>
<dbReference type="EMBL" id="JAIWYP010000007">
    <property type="protein sequence ID" value="KAH3792925.1"/>
    <property type="molecule type" value="Genomic_DNA"/>
</dbReference>
<dbReference type="Gene3D" id="1.20.140.150">
    <property type="match status" value="1"/>
</dbReference>
<evidence type="ECO:0008006" key="9">
    <source>
        <dbReference type="Google" id="ProtNLM"/>
    </source>
</evidence>
<dbReference type="AlphaFoldDB" id="A0A9D4F5X0"/>
<evidence type="ECO:0000256" key="2">
    <source>
        <dbReference type="ARBA" id="ARBA00022692"/>
    </source>
</evidence>
<keyword evidence="6" id="KW-0732">Signal</keyword>
<feature type="transmembrane region" description="Helical" evidence="5">
    <location>
        <begin position="122"/>
        <end position="142"/>
    </location>
</feature>
<comment type="subcellular location">
    <subcellularLocation>
        <location evidence="1">Membrane</location>
        <topology evidence="1">Multi-pass membrane protein</topology>
    </subcellularLocation>
</comment>
<organism evidence="7 8">
    <name type="scientific">Dreissena polymorpha</name>
    <name type="common">Zebra mussel</name>
    <name type="synonym">Mytilus polymorpha</name>
    <dbReference type="NCBI Taxonomy" id="45954"/>
    <lineage>
        <taxon>Eukaryota</taxon>
        <taxon>Metazoa</taxon>
        <taxon>Spiralia</taxon>
        <taxon>Lophotrochozoa</taxon>
        <taxon>Mollusca</taxon>
        <taxon>Bivalvia</taxon>
        <taxon>Autobranchia</taxon>
        <taxon>Heteroconchia</taxon>
        <taxon>Euheterodonta</taxon>
        <taxon>Imparidentia</taxon>
        <taxon>Neoheterodontei</taxon>
        <taxon>Myida</taxon>
        <taxon>Dreissenoidea</taxon>
        <taxon>Dreissenidae</taxon>
        <taxon>Dreissena</taxon>
    </lineage>
</organism>
<evidence type="ECO:0000256" key="4">
    <source>
        <dbReference type="ARBA" id="ARBA00023136"/>
    </source>
</evidence>
<accession>A0A9D4F5X0</accession>
<evidence type="ECO:0000256" key="5">
    <source>
        <dbReference type="SAM" id="Phobius"/>
    </source>
</evidence>
<dbReference type="Pfam" id="PF00822">
    <property type="entry name" value="PMP22_Claudin"/>
    <property type="match status" value="1"/>
</dbReference>
<feature type="signal peptide" evidence="6">
    <location>
        <begin position="1"/>
        <end position="17"/>
    </location>
</feature>
<feature type="transmembrane region" description="Helical" evidence="5">
    <location>
        <begin position="91"/>
        <end position="110"/>
    </location>
</feature>
<evidence type="ECO:0000313" key="8">
    <source>
        <dbReference type="Proteomes" id="UP000828390"/>
    </source>
</evidence>
<reference evidence="7" key="1">
    <citation type="journal article" date="2019" name="bioRxiv">
        <title>The Genome of the Zebra Mussel, Dreissena polymorpha: A Resource for Invasive Species Research.</title>
        <authorList>
            <person name="McCartney M.A."/>
            <person name="Auch B."/>
            <person name="Kono T."/>
            <person name="Mallez S."/>
            <person name="Zhang Y."/>
            <person name="Obille A."/>
            <person name="Becker A."/>
            <person name="Abrahante J.E."/>
            <person name="Garbe J."/>
            <person name="Badalamenti J.P."/>
            <person name="Herman A."/>
            <person name="Mangelson H."/>
            <person name="Liachko I."/>
            <person name="Sullivan S."/>
            <person name="Sone E.D."/>
            <person name="Koren S."/>
            <person name="Silverstein K.A.T."/>
            <person name="Beckman K.B."/>
            <person name="Gohl D.M."/>
        </authorList>
    </citation>
    <scope>NUCLEOTIDE SEQUENCE</scope>
    <source>
        <strain evidence="7">Duluth1</strain>
        <tissue evidence="7">Whole animal</tissue>
    </source>
</reference>
<evidence type="ECO:0000313" key="7">
    <source>
        <dbReference type="EMBL" id="KAH3792925.1"/>
    </source>
</evidence>
<keyword evidence="4 5" id="KW-0472">Membrane</keyword>
<evidence type="ECO:0000256" key="3">
    <source>
        <dbReference type="ARBA" id="ARBA00022989"/>
    </source>
</evidence>
<evidence type="ECO:0000256" key="1">
    <source>
        <dbReference type="ARBA" id="ARBA00004141"/>
    </source>
</evidence>
<keyword evidence="8" id="KW-1185">Reference proteome</keyword>
<dbReference type="InterPro" id="IPR004031">
    <property type="entry name" value="PMP22/EMP/MP20/Claudin"/>
</dbReference>
<dbReference type="Proteomes" id="UP000828390">
    <property type="component" value="Unassembled WGS sequence"/>
</dbReference>
<gene>
    <name evidence="7" type="ORF">DPMN_146426</name>
</gene>
<sequence>MILLPLIVGIASAAALAMSAISLGIPYWRDTTVDQPNVQRTITTHTYSGLWAACTTEVVKVENIIQCESYFTSKDNPNYTAGLRTVQATSILGTGGAGALLVMLVIKSCLLPDSKVISKVMGVVAILAGFFLLLSVVIYATSVKDGQSFSVKDLSAGFGMSVVAGIVLVLVGILCCFMK</sequence>
<comment type="caution">
    <text evidence="7">The sequence shown here is derived from an EMBL/GenBank/DDBJ whole genome shotgun (WGS) entry which is preliminary data.</text>
</comment>
<reference evidence="7" key="2">
    <citation type="submission" date="2020-11" db="EMBL/GenBank/DDBJ databases">
        <authorList>
            <person name="McCartney M.A."/>
            <person name="Auch B."/>
            <person name="Kono T."/>
            <person name="Mallez S."/>
            <person name="Becker A."/>
            <person name="Gohl D.M."/>
            <person name="Silverstein K.A.T."/>
            <person name="Koren S."/>
            <person name="Bechman K.B."/>
            <person name="Herman A."/>
            <person name="Abrahante J.E."/>
            <person name="Garbe J."/>
        </authorList>
    </citation>
    <scope>NUCLEOTIDE SEQUENCE</scope>
    <source>
        <strain evidence="7">Duluth1</strain>
        <tissue evidence="7">Whole animal</tissue>
    </source>
</reference>
<feature type="chain" id="PRO_5039577110" description="Claudin" evidence="6">
    <location>
        <begin position="18"/>
        <end position="179"/>
    </location>
</feature>
<dbReference type="OrthoDB" id="10570672at2759"/>
<dbReference type="GO" id="GO:0016020">
    <property type="term" value="C:membrane"/>
    <property type="evidence" value="ECO:0007669"/>
    <property type="project" value="UniProtKB-SubCell"/>
</dbReference>
<evidence type="ECO:0000256" key="6">
    <source>
        <dbReference type="SAM" id="SignalP"/>
    </source>
</evidence>
<proteinExistence type="predicted"/>
<protein>
    <recommendedName>
        <fullName evidence="9">Claudin</fullName>
    </recommendedName>
</protein>